<dbReference type="InterPro" id="IPR044861">
    <property type="entry name" value="IPNS-like_FE2OG_OXY"/>
</dbReference>
<evidence type="ECO:0000313" key="14">
    <source>
        <dbReference type="Proteomes" id="UP001241603"/>
    </source>
</evidence>
<evidence type="ECO:0000256" key="2">
    <source>
        <dbReference type="ARBA" id="ARBA00004767"/>
    </source>
</evidence>
<sequence>MSELPIIDFSGMYSADIESRRAVARHVRAACLENGFFYLSHTGVTADQTERVLAAARQFFDLPEAVKLTIDKSQSNCGRGYERMGGQRLEAGAQADRKEAFMMGTELPADDPQLAGLSHYGPNLWPEGMDAWRAEIEGYRAAMIALAHRIMACLALSLDVAEDYFDPCFVDSISSLRLLHYPPQPANAGADARGAGAHTDWGAITILLQDDVGGLQVKDGDDGWIDAPPIPGAFIINLGDLVPRWTNGLYRSTTHRVINRSGRERYSIPFFFDGRGDYVSETIPTCLAPGELPKFTPLSVSEHLAHMLSSTRAM</sequence>
<dbReference type="InterPro" id="IPR027443">
    <property type="entry name" value="IPNS-like_sf"/>
</dbReference>
<accession>A0ABU0H3S5</accession>
<keyword evidence="11" id="KW-0560">Oxidoreductase</keyword>
<evidence type="ECO:0000256" key="4">
    <source>
        <dbReference type="ARBA" id="ARBA00012531"/>
    </source>
</evidence>
<dbReference type="InterPro" id="IPR050231">
    <property type="entry name" value="Iron_ascorbate_oxido_reductase"/>
</dbReference>
<comment type="pathway">
    <text evidence="2">Alkene biosynthesis; ethylene biosynthesis via 2-oxoglutarate.</text>
</comment>
<dbReference type="EC" id="1.13.12.19" evidence="4"/>
<evidence type="ECO:0000256" key="10">
    <source>
        <dbReference type="ARBA" id="ARBA00049359"/>
    </source>
</evidence>
<evidence type="ECO:0000259" key="12">
    <source>
        <dbReference type="PROSITE" id="PS51471"/>
    </source>
</evidence>
<evidence type="ECO:0000256" key="1">
    <source>
        <dbReference type="ARBA" id="ARBA00001954"/>
    </source>
</evidence>
<evidence type="ECO:0000256" key="9">
    <source>
        <dbReference type="ARBA" id="ARBA00047725"/>
    </source>
</evidence>
<comment type="similarity">
    <text evidence="11">Belongs to the iron/ascorbate-dependent oxidoreductase family.</text>
</comment>
<dbReference type="SUPFAM" id="SSF51197">
    <property type="entry name" value="Clavaminate synthase-like"/>
    <property type="match status" value="1"/>
</dbReference>
<comment type="caution">
    <text evidence="13">The sequence shown here is derived from an EMBL/GenBank/DDBJ whole genome shotgun (WGS) entry which is preliminary data.</text>
</comment>
<dbReference type="PANTHER" id="PTHR47990">
    <property type="entry name" value="2-OXOGLUTARATE (2OG) AND FE(II)-DEPENDENT OXYGENASE SUPERFAMILY PROTEIN-RELATED"/>
    <property type="match status" value="1"/>
</dbReference>
<dbReference type="EMBL" id="JAUSVO010000002">
    <property type="protein sequence ID" value="MDQ0436935.1"/>
    <property type="molecule type" value="Genomic_DNA"/>
</dbReference>
<dbReference type="Pfam" id="PF14226">
    <property type="entry name" value="DIOX_N"/>
    <property type="match status" value="1"/>
</dbReference>
<dbReference type="InterPro" id="IPR026992">
    <property type="entry name" value="DIOX_N"/>
</dbReference>
<evidence type="ECO:0000313" key="13">
    <source>
        <dbReference type="EMBL" id="MDQ0436935.1"/>
    </source>
</evidence>
<reference evidence="13 14" key="1">
    <citation type="submission" date="2023-07" db="EMBL/GenBank/DDBJ databases">
        <title>Genomic Encyclopedia of Type Strains, Phase IV (KMG-IV): sequencing the most valuable type-strain genomes for metagenomic binning, comparative biology and taxonomic classification.</title>
        <authorList>
            <person name="Goeker M."/>
        </authorList>
    </citation>
    <scope>NUCLEOTIDE SEQUENCE [LARGE SCALE GENOMIC DNA]</scope>
    <source>
        <strain evidence="13 14">B6-8</strain>
    </source>
</reference>
<dbReference type="EC" id="1.14.20.7" evidence="3"/>
<protein>
    <recommendedName>
        <fullName evidence="5">2-oxoglutarate-dependent ethylene/succinate-forming enzyme</fullName>
        <ecNumber evidence="4">1.13.12.19</ecNumber>
        <ecNumber evidence="3">1.14.20.7</ecNumber>
    </recommendedName>
    <alternativeName>
        <fullName evidence="7">2-oxoglutarate dioxygenase (ethylene-forming)</fullName>
    </alternativeName>
    <alternativeName>
        <fullName evidence="8">2-oxoglutarate/L-arginine monooxygenase/decarboxylase (succinate-forming)</fullName>
    </alternativeName>
</protein>
<dbReference type="RefSeq" id="WP_266347874.1">
    <property type="nucleotide sequence ID" value="NZ_JAPKNG010000002.1"/>
</dbReference>
<dbReference type="Proteomes" id="UP001241603">
    <property type="component" value="Unassembled WGS sequence"/>
</dbReference>
<dbReference type="PRINTS" id="PR00682">
    <property type="entry name" value="IPNSYNTHASE"/>
</dbReference>
<evidence type="ECO:0000256" key="3">
    <source>
        <dbReference type="ARBA" id="ARBA00012293"/>
    </source>
</evidence>
<keyword evidence="6" id="KW-0266">Ethylene biosynthesis</keyword>
<evidence type="ECO:0000256" key="5">
    <source>
        <dbReference type="ARBA" id="ARBA00019045"/>
    </source>
</evidence>
<organism evidence="13 14">
    <name type="scientific">Kaistia dalseonensis</name>
    <dbReference type="NCBI Taxonomy" id="410840"/>
    <lineage>
        <taxon>Bacteria</taxon>
        <taxon>Pseudomonadati</taxon>
        <taxon>Pseudomonadota</taxon>
        <taxon>Alphaproteobacteria</taxon>
        <taxon>Hyphomicrobiales</taxon>
        <taxon>Kaistiaceae</taxon>
        <taxon>Kaistia</taxon>
    </lineage>
</organism>
<evidence type="ECO:0000256" key="6">
    <source>
        <dbReference type="ARBA" id="ARBA00022666"/>
    </source>
</evidence>
<proteinExistence type="inferred from homology"/>
<dbReference type="InterPro" id="IPR005123">
    <property type="entry name" value="Oxoglu/Fe-dep_dioxygenase_dom"/>
</dbReference>
<dbReference type="PROSITE" id="PS51471">
    <property type="entry name" value="FE2OG_OXY"/>
    <property type="match status" value="1"/>
</dbReference>
<keyword evidence="11" id="KW-0408">Iron</keyword>
<comment type="catalytic activity">
    <reaction evidence="9">
        <text>2-oxoglutarate + O2 + 2 H(+) = ethene + 3 CO2 + H2O</text>
        <dbReference type="Rhea" id="RHEA:31523"/>
        <dbReference type="ChEBI" id="CHEBI:15377"/>
        <dbReference type="ChEBI" id="CHEBI:15378"/>
        <dbReference type="ChEBI" id="CHEBI:15379"/>
        <dbReference type="ChEBI" id="CHEBI:16526"/>
        <dbReference type="ChEBI" id="CHEBI:16810"/>
        <dbReference type="ChEBI" id="CHEBI:18153"/>
        <dbReference type="EC" id="1.13.12.19"/>
    </reaction>
</comment>
<evidence type="ECO:0000256" key="8">
    <source>
        <dbReference type="ARBA" id="ARBA00031282"/>
    </source>
</evidence>
<feature type="domain" description="Fe2OG dioxygenase" evidence="12">
    <location>
        <begin position="172"/>
        <end position="274"/>
    </location>
</feature>
<dbReference type="Gene3D" id="2.60.120.330">
    <property type="entry name" value="B-lactam Antibiotic, Isopenicillin N Synthase, Chain"/>
    <property type="match status" value="1"/>
</dbReference>
<evidence type="ECO:0000256" key="7">
    <source>
        <dbReference type="ARBA" id="ARBA00031011"/>
    </source>
</evidence>
<name>A0ABU0H3S5_9HYPH</name>
<evidence type="ECO:0000256" key="11">
    <source>
        <dbReference type="RuleBase" id="RU003682"/>
    </source>
</evidence>
<dbReference type="Pfam" id="PF03171">
    <property type="entry name" value="2OG-FeII_Oxy"/>
    <property type="match status" value="1"/>
</dbReference>
<comment type="catalytic activity">
    <reaction evidence="10">
        <text>L-arginine + 2-oxoglutarate + O2 = guanidine + L-glutamate 5-semialdehyde + succinate + CO2</text>
        <dbReference type="Rhea" id="RHEA:31535"/>
        <dbReference type="ChEBI" id="CHEBI:15379"/>
        <dbReference type="ChEBI" id="CHEBI:16526"/>
        <dbReference type="ChEBI" id="CHEBI:16810"/>
        <dbReference type="ChEBI" id="CHEBI:30031"/>
        <dbReference type="ChEBI" id="CHEBI:30087"/>
        <dbReference type="ChEBI" id="CHEBI:32682"/>
        <dbReference type="ChEBI" id="CHEBI:58066"/>
        <dbReference type="EC" id="1.14.20.7"/>
    </reaction>
</comment>
<comment type="cofactor">
    <cofactor evidence="1">
        <name>Fe(2+)</name>
        <dbReference type="ChEBI" id="CHEBI:29033"/>
    </cofactor>
</comment>
<keyword evidence="14" id="KW-1185">Reference proteome</keyword>
<gene>
    <name evidence="13" type="ORF">QO014_001320</name>
</gene>
<keyword evidence="11" id="KW-0479">Metal-binding</keyword>